<evidence type="ECO:0000256" key="1">
    <source>
        <dbReference type="ARBA" id="ARBA00004123"/>
    </source>
</evidence>
<reference evidence="10" key="2">
    <citation type="submission" date="2025-08" db="UniProtKB">
        <authorList>
            <consortium name="Ensembl"/>
        </authorList>
    </citation>
    <scope>IDENTIFICATION</scope>
</reference>
<sequence>GLGWRADSQGLTNNLTPDAAGFSSRLGPESHRLTRVWSREGEGARQAGGYSWAHGTLFPPWSGLTGRSAPPNRQRQERTVYSKEQLEALKEAFLKNEYPSYQDRLRLAARLHLDEHRVQVWFKNRRAQRSRLERRQAQGGCWRAGDAPTDPGVPWTPAPAPESAAAAANPSYSGCPGFYSRPPPPSPEGVLPAPEPGVSSHHPATWGPAQGVHVYGPAAPTPAPALGWPQDPYVPIDRPDPLPLPDCALMFSSQELSSTTSGYQTRDSFEDENDTGPRQFTNL</sequence>
<evidence type="ECO:0000256" key="5">
    <source>
        <dbReference type="ARBA" id="ARBA00023242"/>
    </source>
</evidence>
<dbReference type="Proteomes" id="UP000694520">
    <property type="component" value="Chromosome 20"/>
</dbReference>
<reference evidence="10" key="3">
    <citation type="submission" date="2025-09" db="UniProtKB">
        <authorList>
            <consortium name="Ensembl"/>
        </authorList>
    </citation>
    <scope>IDENTIFICATION</scope>
</reference>
<organism evidence="10 11">
    <name type="scientific">Bos mutus grunniens</name>
    <name type="common">Wild yak</name>
    <name type="synonym">Bos grunniens</name>
    <dbReference type="NCBI Taxonomy" id="30521"/>
    <lineage>
        <taxon>Eukaryota</taxon>
        <taxon>Metazoa</taxon>
        <taxon>Chordata</taxon>
        <taxon>Craniata</taxon>
        <taxon>Vertebrata</taxon>
        <taxon>Euteleostomi</taxon>
        <taxon>Mammalia</taxon>
        <taxon>Eutheria</taxon>
        <taxon>Laurasiatheria</taxon>
        <taxon>Artiodactyla</taxon>
        <taxon>Ruminantia</taxon>
        <taxon>Pecora</taxon>
        <taxon>Bovidae</taxon>
        <taxon>Bovinae</taxon>
        <taxon>Bos</taxon>
    </lineage>
</organism>
<dbReference type="SUPFAM" id="SSF46689">
    <property type="entry name" value="Homeodomain-like"/>
    <property type="match status" value="1"/>
</dbReference>
<protein>
    <recommendedName>
        <fullName evidence="9">Homeobox domain-containing protein</fullName>
    </recommendedName>
</protein>
<proteinExistence type="predicted"/>
<accession>A0A8B9YTN0</accession>
<dbReference type="GO" id="GO:0005634">
    <property type="term" value="C:nucleus"/>
    <property type="evidence" value="ECO:0007669"/>
    <property type="project" value="UniProtKB-SubCell"/>
</dbReference>
<reference evidence="10" key="1">
    <citation type="submission" date="2019-05" db="EMBL/GenBank/DDBJ databases">
        <authorList>
            <person name="Zhang S."/>
            <person name="Liu J."/>
        </authorList>
    </citation>
    <scope>NUCLEOTIDE SEQUENCE [LARGE SCALE GENOMIC DNA]</scope>
</reference>
<evidence type="ECO:0000256" key="2">
    <source>
        <dbReference type="ARBA" id="ARBA00022473"/>
    </source>
</evidence>
<dbReference type="Gene3D" id="1.10.10.60">
    <property type="entry name" value="Homeodomain-like"/>
    <property type="match status" value="1"/>
</dbReference>
<dbReference type="Pfam" id="PF00046">
    <property type="entry name" value="Homeodomain"/>
    <property type="match status" value="1"/>
</dbReference>
<dbReference type="PROSITE" id="PS50071">
    <property type="entry name" value="HOMEOBOX_2"/>
    <property type="match status" value="1"/>
</dbReference>
<evidence type="ECO:0000256" key="4">
    <source>
        <dbReference type="ARBA" id="ARBA00023155"/>
    </source>
</evidence>
<dbReference type="GeneTree" id="ENSGT00940000166546"/>
<keyword evidence="3 6" id="KW-0238">DNA-binding</keyword>
<feature type="region of interest" description="Disordered" evidence="8">
    <location>
        <begin position="177"/>
        <end position="240"/>
    </location>
</feature>
<dbReference type="GO" id="GO:0000978">
    <property type="term" value="F:RNA polymerase II cis-regulatory region sequence-specific DNA binding"/>
    <property type="evidence" value="ECO:0007669"/>
    <property type="project" value="TreeGrafter"/>
</dbReference>
<keyword evidence="5 6" id="KW-0539">Nucleus</keyword>
<dbReference type="Ensembl" id="ENSBGRT00000046524.1">
    <property type="protein sequence ID" value="ENSBGRP00000040120.1"/>
    <property type="gene ID" value="ENSBGRG00000025166.1"/>
</dbReference>
<evidence type="ECO:0000256" key="8">
    <source>
        <dbReference type="SAM" id="MobiDB-lite"/>
    </source>
</evidence>
<dbReference type="InterPro" id="IPR001356">
    <property type="entry name" value="HD"/>
</dbReference>
<evidence type="ECO:0000259" key="9">
    <source>
        <dbReference type="PROSITE" id="PS50071"/>
    </source>
</evidence>
<dbReference type="PANTHER" id="PTHR45793">
    <property type="entry name" value="HOMEOBOX PROTEIN"/>
    <property type="match status" value="1"/>
</dbReference>
<feature type="region of interest" description="Disordered" evidence="8">
    <location>
        <begin position="253"/>
        <end position="283"/>
    </location>
</feature>
<dbReference type="CDD" id="cd00086">
    <property type="entry name" value="homeodomain"/>
    <property type="match status" value="1"/>
</dbReference>
<evidence type="ECO:0000313" key="11">
    <source>
        <dbReference type="Proteomes" id="UP000694520"/>
    </source>
</evidence>
<dbReference type="PANTHER" id="PTHR45793:SF5">
    <property type="entry name" value="HOMEOTIC PROTEIN OCELLILESS"/>
    <property type="match status" value="1"/>
</dbReference>
<feature type="region of interest" description="Disordered" evidence="8">
    <location>
        <begin position="1"/>
        <end position="29"/>
    </location>
</feature>
<comment type="subcellular location">
    <subcellularLocation>
        <location evidence="1 6 7">Nucleus</location>
    </subcellularLocation>
</comment>
<keyword evidence="11" id="KW-1185">Reference proteome</keyword>
<keyword evidence="4 6" id="KW-0371">Homeobox</keyword>
<dbReference type="AlphaFoldDB" id="A0A8B9YTN0"/>
<evidence type="ECO:0000256" key="3">
    <source>
        <dbReference type="ARBA" id="ARBA00023125"/>
    </source>
</evidence>
<feature type="domain" description="Homeobox" evidence="9">
    <location>
        <begin position="72"/>
        <end position="132"/>
    </location>
</feature>
<evidence type="ECO:0000256" key="6">
    <source>
        <dbReference type="PROSITE-ProRule" id="PRU00108"/>
    </source>
</evidence>
<dbReference type="SMART" id="SM00389">
    <property type="entry name" value="HOX"/>
    <property type="match status" value="1"/>
</dbReference>
<feature type="compositionally biased region" description="Polar residues" evidence="8">
    <location>
        <begin position="253"/>
        <end position="266"/>
    </location>
</feature>
<dbReference type="GO" id="GO:0000981">
    <property type="term" value="F:DNA-binding transcription factor activity, RNA polymerase II-specific"/>
    <property type="evidence" value="ECO:0007669"/>
    <property type="project" value="TreeGrafter"/>
</dbReference>
<evidence type="ECO:0000313" key="10">
    <source>
        <dbReference type="Ensembl" id="ENSBGRP00000040120.1"/>
    </source>
</evidence>
<keyword evidence="2" id="KW-0217">Developmental protein</keyword>
<name>A0A8B9YTN0_BOSMU</name>
<dbReference type="InterPro" id="IPR009057">
    <property type="entry name" value="Homeodomain-like_sf"/>
</dbReference>
<evidence type="ECO:0000256" key="7">
    <source>
        <dbReference type="RuleBase" id="RU000682"/>
    </source>
</evidence>
<feature type="DNA-binding region" description="Homeobox" evidence="6">
    <location>
        <begin position="74"/>
        <end position="133"/>
    </location>
</feature>